<accession>B2D264</accession>
<feature type="signal peptide" evidence="1">
    <location>
        <begin position="1"/>
        <end position="23"/>
    </location>
</feature>
<feature type="chain" id="PRO_5002775376" evidence="1">
    <location>
        <begin position="24"/>
        <end position="171"/>
    </location>
</feature>
<evidence type="ECO:0000256" key="1">
    <source>
        <dbReference type="SAM" id="SignalP"/>
    </source>
</evidence>
<organism evidence="2">
    <name type="scientific">Ornithodoros coriaceus</name>
    <name type="common">Soft tick</name>
    <name type="synonym">Argasid tick</name>
    <dbReference type="NCBI Taxonomy" id="92741"/>
    <lineage>
        <taxon>Eukaryota</taxon>
        <taxon>Metazoa</taxon>
        <taxon>Ecdysozoa</taxon>
        <taxon>Arthropoda</taxon>
        <taxon>Chelicerata</taxon>
        <taxon>Arachnida</taxon>
        <taxon>Acari</taxon>
        <taxon>Parasitiformes</taxon>
        <taxon>Ixodida</taxon>
        <taxon>Ixodoidea</taxon>
        <taxon>Argasidae</taxon>
        <taxon>Ornithodorinae</taxon>
        <taxon>Ornithodoros</taxon>
    </lineage>
</organism>
<dbReference type="AlphaFoldDB" id="B2D264"/>
<name>B2D264_ORNCO</name>
<proteinExistence type="evidence at transcript level"/>
<evidence type="ECO:0000313" key="2">
    <source>
        <dbReference type="EMBL" id="ACB70305.1"/>
    </source>
</evidence>
<dbReference type="EMBL" id="EU574798">
    <property type="protein sequence ID" value="ACB70305.1"/>
    <property type="molecule type" value="mRNA"/>
</dbReference>
<protein>
    <submittedName>
        <fullName evidence="2">7DB family protein</fullName>
    </submittedName>
</protein>
<reference evidence="2" key="2">
    <citation type="submission" date="2008-03" db="EMBL/GenBank/DDBJ databases">
        <authorList>
            <person name="Li K.S."/>
            <person name="Guan Y."/>
            <person name="Wang J."/>
            <person name="Smith G.J.D."/>
            <person name="Xu K.M."/>
            <person name="Duan L."/>
            <person name="Rahardjo A.P."/>
            <person name="Puthavathana P."/>
            <person name="Buranathai C."/>
            <person name="Nguyen T.D."/>
            <person name="Estoepangestie A.T.S."/>
            <person name="Chaisingh A."/>
            <person name="Auewarakul P."/>
            <person name="Long H.T."/>
            <person name="Hanh N.T.H."/>
            <person name="Lim W."/>
            <person name="Webby R.J."/>
            <person name="Poon L.L.M."/>
            <person name="Chen H."/>
            <person name="Shortridge K.F."/>
            <person name="Yuen K.Y."/>
            <person name="Webster R.G."/>
            <person name="Peiris J.S.M."/>
        </authorList>
    </citation>
    <scope>NUCLEOTIDE SEQUENCE</scope>
    <source>
        <tissue evidence="2">Salivary glands</tissue>
    </source>
</reference>
<sequence length="171" mass="19396">MAPIYITFFLAFFAYSQIPRSDGALSCTQEVPQGVCGNYNRIKLKDRLMSCSYFCGDSYAQGCRHEDYNKPCWMIGERGMCLNGTCYREDDFKKNRPHLQISGARSTCQRAPDFLQDQFGVSFGCQYYCRNGVHTIVNLPNGAPCQIPKDDNNYKCKDGVCPTIHDNRVHG</sequence>
<keyword evidence="1" id="KW-0732">Signal</keyword>
<reference evidence="2" key="1">
    <citation type="journal article" date="2008" name="J. Proteomics">
        <title>An insight into the salivary transcriptome and proteome of the soft tick and vector of epizootic bovine abortion, Ornithodoros coriaceus.</title>
        <authorList>
            <person name="Francischetti I.M."/>
            <person name="Meng Z."/>
            <person name="Mans B.J."/>
            <person name="Gudderra N."/>
            <person name="Hall M."/>
            <person name="Veenstra T.D."/>
            <person name="Pham V.M."/>
            <person name="Kotsyfakis M."/>
            <person name="Ribeiro J.M."/>
        </authorList>
    </citation>
    <scope>NUCLEOTIDE SEQUENCE</scope>
    <source>
        <tissue evidence="2">Salivary glands</tissue>
    </source>
</reference>